<gene>
    <name evidence="1" type="ORF">cand_009630</name>
</gene>
<dbReference type="SMART" id="SM00320">
    <property type="entry name" value="WD40"/>
    <property type="match status" value="2"/>
</dbReference>
<dbReference type="InterPro" id="IPR036322">
    <property type="entry name" value="WD40_repeat_dom_sf"/>
</dbReference>
<keyword evidence="2" id="KW-1185">Reference proteome</keyword>
<dbReference type="GeneID" id="92365148"/>
<sequence>METRIKPELPIFCLRDKCKDAISSLEFISKTQLLCGTVKGEIRLWDLEKRIMTSNNNKLKTKVIQTFTDIEKEHLSLVIQTNNGLVSKYILNNSPSLQNLNLSKQWEVQKTTFSKISRWNNSSNLLLIPGKEQYNFAIIDTEKSKPEETLVLFKGCENFGSSLGILMSMQQTNEHNFIAGYESGAILEWDARNPGNPLDSNCIVPSKSPILSISRAYNRVWISDYSNNLYVYNRKDFKIPINTLNLAYSIDNIETRADSMITIALSSLNRVMDLYENKSLKHIGKLKWHKKKISSTVFCHFTGRFASSDDTLIAIWDLFQDKFVI</sequence>
<accession>A0A1J4MT09</accession>
<evidence type="ECO:0000313" key="2">
    <source>
        <dbReference type="Proteomes" id="UP000186804"/>
    </source>
</evidence>
<evidence type="ECO:0000313" key="1">
    <source>
        <dbReference type="EMBL" id="OII77378.1"/>
    </source>
</evidence>
<dbReference type="InterPro" id="IPR015943">
    <property type="entry name" value="WD40/YVTN_repeat-like_dom_sf"/>
</dbReference>
<protein>
    <submittedName>
        <fullName evidence="1">Uncharacterized protein</fullName>
    </submittedName>
</protein>
<reference evidence="1 2" key="1">
    <citation type="submission" date="2016-10" db="EMBL/GenBank/DDBJ databases">
        <title>Reductive evolution of mitochondrial metabolism and differential evolution of invasion-related proteins in Cryptosporidium.</title>
        <authorList>
            <person name="Liu S."/>
            <person name="Roellig D.M."/>
            <person name="Guo Y."/>
            <person name="Li N."/>
            <person name="Frace M.A."/>
            <person name="Tang K."/>
            <person name="Zhang L."/>
            <person name="Feng Y."/>
            <person name="Xiao L."/>
        </authorList>
    </citation>
    <scope>NUCLEOTIDE SEQUENCE [LARGE SCALE GENOMIC DNA]</scope>
    <source>
        <strain evidence="1">30847</strain>
    </source>
</reference>
<dbReference type="InterPro" id="IPR001680">
    <property type="entry name" value="WD40_rpt"/>
</dbReference>
<dbReference type="Gene3D" id="2.130.10.10">
    <property type="entry name" value="YVTN repeat-like/Quinoprotein amine dehydrogenase"/>
    <property type="match status" value="2"/>
</dbReference>
<comment type="caution">
    <text evidence="1">The sequence shown here is derived from an EMBL/GenBank/DDBJ whole genome shotgun (WGS) entry which is preliminary data.</text>
</comment>
<proteinExistence type="predicted"/>
<dbReference type="Proteomes" id="UP000186804">
    <property type="component" value="Unassembled WGS sequence"/>
</dbReference>
<dbReference type="EMBL" id="LRBS01000038">
    <property type="protein sequence ID" value="OII77378.1"/>
    <property type="molecule type" value="Genomic_DNA"/>
</dbReference>
<name>A0A1J4MT09_9CRYT</name>
<dbReference type="SUPFAM" id="SSF50978">
    <property type="entry name" value="WD40 repeat-like"/>
    <property type="match status" value="1"/>
</dbReference>
<dbReference type="OrthoDB" id="7668193at2759"/>
<organism evidence="1 2">
    <name type="scientific">Cryptosporidium andersoni</name>
    <dbReference type="NCBI Taxonomy" id="117008"/>
    <lineage>
        <taxon>Eukaryota</taxon>
        <taxon>Sar</taxon>
        <taxon>Alveolata</taxon>
        <taxon>Apicomplexa</taxon>
        <taxon>Conoidasida</taxon>
        <taxon>Coccidia</taxon>
        <taxon>Eucoccidiorida</taxon>
        <taxon>Eimeriorina</taxon>
        <taxon>Cryptosporidiidae</taxon>
        <taxon>Cryptosporidium</taxon>
    </lineage>
</organism>
<dbReference type="RefSeq" id="XP_067069224.1">
    <property type="nucleotide sequence ID" value="XM_067211203.1"/>
</dbReference>
<dbReference type="VEuPathDB" id="CryptoDB:cand_009630"/>
<dbReference type="AlphaFoldDB" id="A0A1J4MT09"/>